<dbReference type="EMBL" id="VFQE01000002">
    <property type="protein sequence ID" value="TQN37316.1"/>
    <property type="molecule type" value="Genomic_DNA"/>
</dbReference>
<dbReference type="AlphaFoldDB" id="A0A543NZP9"/>
<accession>A0A543NZP9</accession>
<dbReference type="Proteomes" id="UP000319865">
    <property type="component" value="Unassembled WGS sequence"/>
</dbReference>
<dbReference type="OrthoDB" id="5187967at2"/>
<keyword evidence="2" id="KW-1185">Reference proteome</keyword>
<proteinExistence type="predicted"/>
<evidence type="ECO:0000313" key="2">
    <source>
        <dbReference type="Proteomes" id="UP000319865"/>
    </source>
</evidence>
<organism evidence="1 2">
    <name type="scientific">Blastococcus colisei</name>
    <dbReference type="NCBI Taxonomy" id="1564162"/>
    <lineage>
        <taxon>Bacteria</taxon>
        <taxon>Bacillati</taxon>
        <taxon>Actinomycetota</taxon>
        <taxon>Actinomycetes</taxon>
        <taxon>Geodermatophilales</taxon>
        <taxon>Geodermatophilaceae</taxon>
        <taxon>Blastococcus</taxon>
    </lineage>
</organism>
<comment type="caution">
    <text evidence="1">The sequence shown here is derived from an EMBL/GenBank/DDBJ whole genome shotgun (WGS) entry which is preliminary data.</text>
</comment>
<dbReference type="RefSeq" id="WP_142027299.1">
    <property type="nucleotide sequence ID" value="NZ_VFQE01000002.1"/>
</dbReference>
<evidence type="ECO:0000313" key="1">
    <source>
        <dbReference type="EMBL" id="TQN37316.1"/>
    </source>
</evidence>
<name>A0A543NZP9_9ACTN</name>
<sequence length="104" mass="11182">MADGIAPAYGQLLQEARELGRADGMFAAAFETPGISPGRSERCIGRTPAEFARLLWEGRPGTPPIGLEVNAPLWYSTGFHEGLEAGAPHRRGTTAALQFRRVFG</sequence>
<reference evidence="1 2" key="1">
    <citation type="submission" date="2019-06" db="EMBL/GenBank/DDBJ databases">
        <title>Sequencing the genomes of 1000 actinobacteria strains.</title>
        <authorList>
            <person name="Klenk H.-P."/>
        </authorList>
    </citation>
    <scope>NUCLEOTIDE SEQUENCE [LARGE SCALE GENOMIC DNA]</scope>
    <source>
        <strain evidence="1 2">DSM 46837</strain>
    </source>
</reference>
<gene>
    <name evidence="1" type="ORF">FHU33_3962</name>
</gene>
<protein>
    <submittedName>
        <fullName evidence="1">Uncharacterized protein</fullName>
    </submittedName>
</protein>